<dbReference type="SMART" id="SM00320">
    <property type="entry name" value="WD40"/>
    <property type="match status" value="11"/>
</dbReference>
<dbReference type="FunFam" id="2.130.10.10:FF:000157">
    <property type="entry name" value="WD repeat domain 3"/>
    <property type="match status" value="1"/>
</dbReference>
<comment type="caution">
    <text evidence="9">The sequence shown here is derived from an EMBL/GenBank/DDBJ whole genome shotgun (WGS) entry which is preliminary data.</text>
</comment>
<feature type="region of interest" description="Disordered" evidence="7">
    <location>
        <begin position="694"/>
        <end position="719"/>
    </location>
</feature>
<dbReference type="Gene3D" id="2.130.10.10">
    <property type="entry name" value="YVTN repeat-like/Quinoprotein amine dehydrogenase"/>
    <property type="match status" value="4"/>
</dbReference>
<feature type="repeat" description="WD" evidence="6">
    <location>
        <begin position="640"/>
        <end position="672"/>
    </location>
</feature>
<evidence type="ECO:0000256" key="2">
    <source>
        <dbReference type="ARBA" id="ARBA00022574"/>
    </source>
</evidence>
<comment type="subcellular location">
    <subcellularLocation>
        <location evidence="1">Nucleus</location>
        <location evidence="1">Nucleolus</location>
    </subcellularLocation>
</comment>
<dbReference type="InterPro" id="IPR007148">
    <property type="entry name" value="SSU_processome_Utp12"/>
</dbReference>
<feature type="repeat" description="WD" evidence="6">
    <location>
        <begin position="112"/>
        <end position="153"/>
    </location>
</feature>
<evidence type="ECO:0000256" key="4">
    <source>
        <dbReference type="ARBA" id="ARBA00023242"/>
    </source>
</evidence>
<dbReference type="EMBL" id="SWFS01000391">
    <property type="protein sequence ID" value="KAA8906791.1"/>
    <property type="molecule type" value="Genomic_DNA"/>
</dbReference>
<evidence type="ECO:0000256" key="3">
    <source>
        <dbReference type="ARBA" id="ARBA00022737"/>
    </source>
</evidence>
<evidence type="ECO:0000256" key="5">
    <source>
        <dbReference type="ARBA" id="ARBA00038229"/>
    </source>
</evidence>
<keyword evidence="10" id="KW-1185">Reference proteome</keyword>
<dbReference type="InterPro" id="IPR015943">
    <property type="entry name" value="WD40/YVTN_repeat-like_dom_sf"/>
</dbReference>
<feature type="repeat" description="WD" evidence="6">
    <location>
        <begin position="473"/>
        <end position="507"/>
    </location>
</feature>
<dbReference type="InterPro" id="IPR036322">
    <property type="entry name" value="WD40_repeat_dom_sf"/>
</dbReference>
<organism evidence="9 10">
    <name type="scientific">Trichomonascus ciferrii</name>
    <dbReference type="NCBI Taxonomy" id="44093"/>
    <lineage>
        <taxon>Eukaryota</taxon>
        <taxon>Fungi</taxon>
        <taxon>Dikarya</taxon>
        <taxon>Ascomycota</taxon>
        <taxon>Saccharomycotina</taxon>
        <taxon>Dipodascomycetes</taxon>
        <taxon>Dipodascales</taxon>
        <taxon>Trichomonascaceae</taxon>
        <taxon>Trichomonascus</taxon>
        <taxon>Trichomonascus ciferrii complex</taxon>
    </lineage>
</organism>
<reference evidence="9" key="1">
    <citation type="journal article" date="2019" name="G3 (Bethesda)">
        <title>Genome Assemblies of Two Rare Opportunistic Yeast Pathogens: Diutina rugosa (syn. Candida rugosa) and Trichomonascus ciferrii (syn. Candida ciferrii).</title>
        <authorList>
            <person name="Mixao V."/>
            <person name="Saus E."/>
            <person name="Hansen A.P."/>
            <person name="Lass-Florl C."/>
            <person name="Gabaldon T."/>
        </authorList>
    </citation>
    <scope>NUCLEOTIDE SEQUENCE</scope>
    <source>
        <strain evidence="9">CBS 4856</strain>
    </source>
</reference>
<dbReference type="InterPro" id="IPR051570">
    <property type="entry name" value="TBC1_cilium_biogenesis"/>
</dbReference>
<dbReference type="SUPFAM" id="SSF117289">
    <property type="entry name" value="Nucleoporin domain"/>
    <property type="match status" value="1"/>
</dbReference>
<keyword evidence="4" id="KW-0539">Nucleus</keyword>
<dbReference type="GO" id="GO:0030490">
    <property type="term" value="P:maturation of SSU-rRNA"/>
    <property type="evidence" value="ECO:0007669"/>
    <property type="project" value="TreeGrafter"/>
</dbReference>
<dbReference type="OrthoDB" id="407922at2759"/>
<dbReference type="InterPro" id="IPR020472">
    <property type="entry name" value="WD40_PAC1"/>
</dbReference>
<dbReference type="AlphaFoldDB" id="A0A642UWJ9"/>
<evidence type="ECO:0000256" key="6">
    <source>
        <dbReference type="PROSITE-ProRule" id="PRU00221"/>
    </source>
</evidence>
<feature type="compositionally biased region" description="Basic residues" evidence="7">
    <location>
        <begin position="291"/>
        <end position="301"/>
    </location>
</feature>
<dbReference type="Proteomes" id="UP000761534">
    <property type="component" value="Unassembled WGS sequence"/>
</dbReference>
<feature type="region of interest" description="Disordered" evidence="7">
    <location>
        <begin position="291"/>
        <end position="313"/>
    </location>
</feature>
<accession>A0A642UWJ9</accession>
<dbReference type="FunFam" id="2.130.10.10:FF:000178">
    <property type="entry name" value="WD repeat domain 3"/>
    <property type="match status" value="1"/>
</dbReference>
<evidence type="ECO:0000313" key="9">
    <source>
        <dbReference type="EMBL" id="KAA8906791.1"/>
    </source>
</evidence>
<dbReference type="PROSITE" id="PS50082">
    <property type="entry name" value="WD_REPEATS_2"/>
    <property type="match status" value="8"/>
</dbReference>
<evidence type="ECO:0000259" key="8">
    <source>
        <dbReference type="Pfam" id="PF04003"/>
    </source>
</evidence>
<sequence length="902" mass="101012">MVKSYLRYEPAGTFGVISGGGNAVWVPPGESKSGGSAGRAIVGGLEEVLVWDLKTSTLLSRFSDGTSRNNDGHMPEITILRHEPNMDLVAAGYVDGSIRVWDMKSGDVVVTFNGHKAAVSALQFDNNGTRVVSGSKDSNIVVWDLVSETGLYRLRAHRDQITQVKFVQKDSEDEEDEQWLVSVSKDGLIRLWDLETQYCVETHIAHQGECWTMDALDGMVVTNGTGKEMNIWKLDLAAEDGKRLIFEGSLNKQSAQRGVELSFYKSYFALANNDRTVEVFRLRTAEEVKKSVARKRRRRKEKEKEGAEKEVSEDDVNERIVPHALVRTPAKVRSVCWQKISGKGVNILVSQGNNSLETYTIDSTPSNSNVAAAAYSRTLSVDLAGHRTDVRGLSVSSDDKLLASAANGSVKVWNMRTGNCLRTFDEAGYSLCTSFLPGDGLIVCGTKSGHIELFDVASSTLIDSIEAHGEHEVWSLHVSADGTQMVTGGADKTVKFWEFKVTSESKLKLKHKRTLELSDDVLNVRLSPDGRYVAAALLDNTIKVFFVDTLKFYLSLYGHKLPVLSMDISHDSKLLVSSSADKNIKIWGLDFGDCHKSIFAHNDSILQVVFDPFSHNFFSASKDRSVKHWDGDKFQTIQKLNTHHAEVLALAVGHRSQLVVSASHDKSIRVWEQTDEPLFLEEEREKELEQMYESTLTESLEADEEKPMEEDEDESQVERAGKQTIETLKAGEKLMEALEIGSKDLERELTETRHVILTALNVSAEKYVYDTISKIKPAQLEDALLVLPLDKITQLFKFIEIWTREGVNNFDISFVSSILFTTLRIHYKQVTASKHTKTVLEAVKHNLKNGLAAYKDVVGYNLAGLEVLKRTWQLNHTKQFLDEKEHQEKQDRLTKKRAFTTV</sequence>
<dbReference type="Pfam" id="PF04003">
    <property type="entry name" value="Utp12"/>
    <property type="match status" value="1"/>
</dbReference>
<feature type="repeat" description="WD" evidence="6">
    <location>
        <begin position="154"/>
        <end position="202"/>
    </location>
</feature>
<dbReference type="SUPFAM" id="SSF50978">
    <property type="entry name" value="WD40 repeat-like"/>
    <property type="match status" value="1"/>
</dbReference>
<dbReference type="InterPro" id="IPR019775">
    <property type="entry name" value="WD40_repeat_CS"/>
</dbReference>
<dbReference type="Pfam" id="PF25172">
    <property type="entry name" value="Beta-prop_WDR3_2nd"/>
    <property type="match status" value="1"/>
</dbReference>
<dbReference type="PRINTS" id="PR00320">
    <property type="entry name" value="GPROTEINBRPT"/>
</dbReference>
<evidence type="ECO:0000313" key="10">
    <source>
        <dbReference type="Proteomes" id="UP000761534"/>
    </source>
</evidence>
<dbReference type="GO" id="GO:0034388">
    <property type="term" value="C:Pwp2p-containing subcomplex of 90S preribosome"/>
    <property type="evidence" value="ECO:0007669"/>
    <property type="project" value="TreeGrafter"/>
</dbReference>
<dbReference type="Pfam" id="PF25173">
    <property type="entry name" value="Beta-prop_WDR3_1st"/>
    <property type="match status" value="1"/>
</dbReference>
<feature type="repeat" description="WD" evidence="6">
    <location>
        <begin position="598"/>
        <end position="639"/>
    </location>
</feature>
<comment type="similarity">
    <text evidence="5">Belongs to the WD repeat WDR3/UTP12 family.</text>
</comment>
<keyword evidence="2 6" id="KW-0853">WD repeat</keyword>
<feature type="repeat" description="WD" evidence="6">
    <location>
        <begin position="70"/>
        <end position="111"/>
    </location>
</feature>
<dbReference type="VEuPathDB" id="FungiDB:TRICI_005093"/>
<proteinExistence type="inferred from homology"/>
<evidence type="ECO:0000256" key="7">
    <source>
        <dbReference type="SAM" id="MobiDB-lite"/>
    </source>
</evidence>
<dbReference type="CDD" id="cd00200">
    <property type="entry name" value="WD40"/>
    <property type="match status" value="1"/>
</dbReference>
<dbReference type="PANTHER" id="PTHR19853">
    <property type="entry name" value="WD REPEAT CONTAINING PROTEIN 3 WDR3"/>
    <property type="match status" value="1"/>
</dbReference>
<dbReference type="PANTHER" id="PTHR19853:SF0">
    <property type="entry name" value="WD REPEAT-CONTAINING PROTEIN 3"/>
    <property type="match status" value="1"/>
</dbReference>
<dbReference type="GO" id="GO:0030515">
    <property type="term" value="F:snoRNA binding"/>
    <property type="evidence" value="ECO:0007669"/>
    <property type="project" value="TreeGrafter"/>
</dbReference>
<dbReference type="PROSITE" id="PS00678">
    <property type="entry name" value="WD_REPEATS_1"/>
    <property type="match status" value="5"/>
</dbReference>
<feature type="compositionally biased region" description="Acidic residues" evidence="7">
    <location>
        <begin position="700"/>
        <end position="715"/>
    </location>
</feature>
<keyword evidence="3" id="KW-0677">Repeat</keyword>
<feature type="domain" description="Small-subunit processome Utp12" evidence="8">
    <location>
        <begin position="765"/>
        <end position="870"/>
    </location>
</feature>
<evidence type="ECO:0000256" key="1">
    <source>
        <dbReference type="ARBA" id="ARBA00004604"/>
    </source>
</evidence>
<dbReference type="InterPro" id="IPR001680">
    <property type="entry name" value="WD40_rpt"/>
</dbReference>
<dbReference type="PROSITE" id="PS50294">
    <property type="entry name" value="WD_REPEATS_REGION"/>
    <property type="match status" value="6"/>
</dbReference>
<gene>
    <name evidence="9" type="ORF">TRICI_005093</name>
</gene>
<feature type="repeat" description="WD" evidence="6">
    <location>
        <begin position="556"/>
        <end position="597"/>
    </location>
</feature>
<protein>
    <recommendedName>
        <fullName evidence="8">Small-subunit processome Utp12 domain-containing protein</fullName>
    </recommendedName>
</protein>
<feature type="repeat" description="WD" evidence="6">
    <location>
        <begin position="383"/>
        <end position="423"/>
    </location>
</feature>
<name>A0A642UWJ9_9ASCO</name>
<dbReference type="GO" id="GO:0032040">
    <property type="term" value="C:small-subunit processome"/>
    <property type="evidence" value="ECO:0007669"/>
    <property type="project" value="TreeGrafter"/>
</dbReference>